<gene>
    <name evidence="1" type="ORF">Bfra_001522</name>
</gene>
<dbReference type="RefSeq" id="XP_037196105.1">
    <property type="nucleotide sequence ID" value="XM_037331951.1"/>
</dbReference>
<dbReference type="AlphaFoldDB" id="A0A8H6B0Y9"/>
<comment type="caution">
    <text evidence="1">The sequence shown here is derived from an EMBL/GenBank/DDBJ whole genome shotgun (WGS) entry which is preliminary data.</text>
</comment>
<dbReference type="EMBL" id="JABFCT010000003">
    <property type="protein sequence ID" value="KAF5877159.1"/>
    <property type="molecule type" value="Genomic_DNA"/>
</dbReference>
<dbReference type="Proteomes" id="UP000531561">
    <property type="component" value="Unassembled WGS sequence"/>
</dbReference>
<evidence type="ECO:0000313" key="2">
    <source>
        <dbReference type="Proteomes" id="UP000531561"/>
    </source>
</evidence>
<sequence length="126" mass="14319">MLEDHITWLDQNGIDRQLKGKAKFLWNESEVKELNNYLNSKANALHSLLTAVQSRTSFDRNQLLQKPESQKVFRKVEDGRSSLSVFKSRSGTSAETSSSHVAFDFDKEIAATNVHRNVTIPPDDEQ</sequence>
<dbReference type="GeneID" id="59255643"/>
<organism evidence="1 2">
    <name type="scientific">Botrytis fragariae</name>
    <dbReference type="NCBI Taxonomy" id="1964551"/>
    <lineage>
        <taxon>Eukaryota</taxon>
        <taxon>Fungi</taxon>
        <taxon>Dikarya</taxon>
        <taxon>Ascomycota</taxon>
        <taxon>Pezizomycotina</taxon>
        <taxon>Leotiomycetes</taxon>
        <taxon>Helotiales</taxon>
        <taxon>Sclerotiniaceae</taxon>
        <taxon>Botrytis</taxon>
    </lineage>
</organism>
<accession>A0A8H6B0Y9</accession>
<dbReference type="OrthoDB" id="3512608at2759"/>
<proteinExistence type="predicted"/>
<evidence type="ECO:0000313" key="1">
    <source>
        <dbReference type="EMBL" id="KAF5877159.1"/>
    </source>
</evidence>
<protein>
    <submittedName>
        <fullName evidence="1">Putative gpa1</fullName>
    </submittedName>
</protein>
<reference evidence="1 2" key="1">
    <citation type="journal article" date="2020" name="Phytopathology">
        <title>A high-quality genome resource of Botrytis fragariae, a new and rapidly spreading fungal pathogen causing strawberry gray mold in the U.S.A.</title>
        <authorList>
            <person name="Wu Y."/>
            <person name="Saski C.A."/>
            <person name="Schnabel G."/>
            <person name="Xiao S."/>
            <person name="Hu M."/>
        </authorList>
    </citation>
    <scope>NUCLEOTIDE SEQUENCE [LARGE SCALE GENOMIC DNA]</scope>
    <source>
        <strain evidence="1 2">BVB16</strain>
    </source>
</reference>
<keyword evidence="2" id="KW-1185">Reference proteome</keyword>
<name>A0A8H6B0Y9_9HELO</name>